<gene>
    <name evidence="2" type="ORF">PBRA_000043</name>
    <name evidence="3" type="ORF">PLBR_LOCUS3834</name>
</gene>
<reference evidence="3 5" key="2">
    <citation type="submission" date="2018-03" db="EMBL/GenBank/DDBJ databases">
        <authorList>
            <person name="Fogelqvist J."/>
        </authorList>
    </citation>
    <scope>NUCLEOTIDE SEQUENCE [LARGE SCALE GENOMIC DNA]</scope>
</reference>
<dbReference type="EMBL" id="CDSF01000001">
    <property type="protein sequence ID" value="CEO94258.1"/>
    <property type="molecule type" value="Genomic_DNA"/>
</dbReference>
<keyword evidence="1" id="KW-0732">Signal</keyword>
<dbReference type="EMBL" id="OVEO01000006">
    <property type="protein sequence ID" value="SPQ96619.1"/>
    <property type="molecule type" value="Genomic_DNA"/>
</dbReference>
<protein>
    <submittedName>
        <fullName evidence="2">Uncharacterized protein</fullName>
    </submittedName>
</protein>
<feature type="chain" id="PRO_5035990651" evidence="1">
    <location>
        <begin position="24"/>
        <end position="355"/>
    </location>
</feature>
<proteinExistence type="predicted"/>
<evidence type="ECO:0000256" key="1">
    <source>
        <dbReference type="SAM" id="SignalP"/>
    </source>
</evidence>
<evidence type="ECO:0000313" key="4">
    <source>
        <dbReference type="Proteomes" id="UP000039324"/>
    </source>
</evidence>
<feature type="signal peptide" evidence="1">
    <location>
        <begin position="1"/>
        <end position="23"/>
    </location>
</feature>
<dbReference type="Proteomes" id="UP000290189">
    <property type="component" value="Unassembled WGS sequence"/>
</dbReference>
<evidence type="ECO:0000313" key="5">
    <source>
        <dbReference type="Proteomes" id="UP000290189"/>
    </source>
</evidence>
<evidence type="ECO:0000313" key="3">
    <source>
        <dbReference type="EMBL" id="SPQ96619.1"/>
    </source>
</evidence>
<sequence length="355" mass="39289">MKRVHAAALTIMVVVILLADVDGKKANAKARRRRPSLMRRSIDGALDSAITRMVLDVAITDRVEESQPYKNIMYYLVEQGADFKGDPNVCQGLDPNGKRCCLRKFWEWVQFMTKEPGWFAKLWEAAFNEKWKKSDPPKSWWQRGKQVFFEIIRVNKVAQSKGRMDPVTDHVLLPAIGIVGSVTVIEAIRAASHAVAPGPDGVLDVPRNALQGAISGSVRIIQTMLVRFIIVSFLKPYIDLMLSDHYGTRQSMVDAADGVIPDGPLIKGFNKTFLIRIGLKRFAPYAAMSLATQIVNYVVARLFRLVPGVGLHDLPNVVKTALWTATIAIVVDGARNAAKTHTSGVSHPARNSHGQ</sequence>
<evidence type="ECO:0000313" key="2">
    <source>
        <dbReference type="EMBL" id="CEO94258.1"/>
    </source>
</evidence>
<name>A0A0G4IGF4_PLABS</name>
<geneLocation type="mitochondrion" evidence="3"/>
<organism evidence="2 4">
    <name type="scientific">Plasmodiophora brassicae</name>
    <name type="common">Clubroot disease agent</name>
    <dbReference type="NCBI Taxonomy" id="37360"/>
    <lineage>
        <taxon>Eukaryota</taxon>
        <taxon>Sar</taxon>
        <taxon>Rhizaria</taxon>
        <taxon>Endomyxa</taxon>
        <taxon>Phytomyxea</taxon>
        <taxon>Plasmodiophorida</taxon>
        <taxon>Plasmodiophoridae</taxon>
        <taxon>Plasmodiophora</taxon>
    </lineage>
</organism>
<dbReference type="Proteomes" id="UP000039324">
    <property type="component" value="Unassembled WGS sequence"/>
</dbReference>
<keyword evidence="4" id="KW-1185">Reference proteome</keyword>
<reference evidence="2 4" key="1">
    <citation type="submission" date="2015-02" db="EMBL/GenBank/DDBJ databases">
        <authorList>
            <person name="Chooi Y.-H."/>
        </authorList>
    </citation>
    <scope>NUCLEOTIDE SEQUENCE [LARGE SCALE GENOMIC DNA]</scope>
    <source>
        <strain evidence="2">E3</strain>
    </source>
</reference>
<dbReference type="AlphaFoldDB" id="A0A0G4IGF4"/>
<accession>A0A0G4IGF4</accession>
<keyword evidence="3" id="KW-0496">Mitochondrion</keyword>